<feature type="domain" description="CHRD" evidence="2">
    <location>
        <begin position="33"/>
        <end position="147"/>
    </location>
</feature>
<evidence type="ECO:0000313" key="4">
    <source>
        <dbReference type="Proteomes" id="UP001501469"/>
    </source>
</evidence>
<organism evidence="3 4">
    <name type="scientific">Hymenobacter glaciei</name>
    <dbReference type="NCBI Taxonomy" id="877209"/>
    <lineage>
        <taxon>Bacteria</taxon>
        <taxon>Pseudomonadati</taxon>
        <taxon>Bacteroidota</taxon>
        <taxon>Cytophagia</taxon>
        <taxon>Cytophagales</taxon>
        <taxon>Hymenobacteraceae</taxon>
        <taxon>Hymenobacter</taxon>
    </lineage>
</organism>
<dbReference type="EMBL" id="BAABDK010000015">
    <property type="protein sequence ID" value="GAA4033552.1"/>
    <property type="molecule type" value="Genomic_DNA"/>
</dbReference>
<feature type="chain" id="PRO_5045236122" evidence="1">
    <location>
        <begin position="22"/>
        <end position="147"/>
    </location>
</feature>
<keyword evidence="4" id="KW-1185">Reference proteome</keyword>
<dbReference type="PROSITE" id="PS50933">
    <property type="entry name" value="CHRD"/>
    <property type="match status" value="1"/>
</dbReference>
<sequence>MKKSYIILLASALALSTAACSKKDDPSTTTSAESTNLSATITGTQQVPANSSTATGTFVGVYTASTKQLNYSVAFQGLTPTLAHIHVGAPGTKGAVAIPFSSLASPIMGTVTLTAEQADKLLTNNMYVNIHSSAYPDGEVRGDIKKQ</sequence>
<evidence type="ECO:0000259" key="2">
    <source>
        <dbReference type="PROSITE" id="PS50933"/>
    </source>
</evidence>
<name>A0ABP7TZD4_9BACT</name>
<dbReference type="SMART" id="SM00754">
    <property type="entry name" value="CHRD"/>
    <property type="match status" value="1"/>
</dbReference>
<evidence type="ECO:0000313" key="3">
    <source>
        <dbReference type="EMBL" id="GAA4033552.1"/>
    </source>
</evidence>
<dbReference type="Pfam" id="PF07452">
    <property type="entry name" value="CHRD"/>
    <property type="match status" value="1"/>
</dbReference>
<protein>
    <submittedName>
        <fullName evidence="3">CHRD domain-containing protein</fullName>
    </submittedName>
</protein>
<feature type="signal peptide" evidence="1">
    <location>
        <begin position="1"/>
        <end position="21"/>
    </location>
</feature>
<evidence type="ECO:0000256" key="1">
    <source>
        <dbReference type="SAM" id="SignalP"/>
    </source>
</evidence>
<dbReference type="PROSITE" id="PS51257">
    <property type="entry name" value="PROKAR_LIPOPROTEIN"/>
    <property type="match status" value="1"/>
</dbReference>
<gene>
    <name evidence="3" type="ORF">GCM10022409_17300</name>
</gene>
<reference evidence="4" key="1">
    <citation type="journal article" date="2019" name="Int. J. Syst. Evol. Microbiol.">
        <title>The Global Catalogue of Microorganisms (GCM) 10K type strain sequencing project: providing services to taxonomists for standard genome sequencing and annotation.</title>
        <authorList>
            <consortium name="The Broad Institute Genomics Platform"/>
            <consortium name="The Broad Institute Genome Sequencing Center for Infectious Disease"/>
            <person name="Wu L."/>
            <person name="Ma J."/>
        </authorList>
    </citation>
    <scope>NUCLEOTIDE SEQUENCE [LARGE SCALE GENOMIC DNA]</scope>
    <source>
        <strain evidence="4">JCM 17225</strain>
    </source>
</reference>
<dbReference type="RefSeq" id="WP_345052963.1">
    <property type="nucleotide sequence ID" value="NZ_BAABDK010000015.1"/>
</dbReference>
<keyword evidence="1" id="KW-0732">Signal</keyword>
<proteinExistence type="predicted"/>
<comment type="caution">
    <text evidence="3">The sequence shown here is derived from an EMBL/GenBank/DDBJ whole genome shotgun (WGS) entry which is preliminary data.</text>
</comment>
<accession>A0ABP7TZD4</accession>
<dbReference type="Proteomes" id="UP001501469">
    <property type="component" value="Unassembled WGS sequence"/>
</dbReference>
<dbReference type="InterPro" id="IPR010895">
    <property type="entry name" value="CHRD"/>
</dbReference>